<feature type="chain" id="PRO_5022030906" evidence="1">
    <location>
        <begin position="20"/>
        <end position="144"/>
    </location>
</feature>
<sequence length="144" mass="16132">MVRSAWFIALGMCSVSAMAQMTPVGLWKTIDDKDGTAKSEIRIVENDGVISGKIEKVLDPKARPDEKCVECKDDRKDQPMVGLEIIRGLKKADGKDLWEGGTIVEPSSGKTYKMTMTPIEGGKKIEMRGYIGFFYRTQVWIRVQ</sequence>
<dbReference type="AlphaFoldDB" id="A0A515EL94"/>
<evidence type="ECO:0000256" key="1">
    <source>
        <dbReference type="SAM" id="SignalP"/>
    </source>
</evidence>
<dbReference type="PANTHER" id="PTHR36919:SF3">
    <property type="entry name" value="BLL5882 PROTEIN"/>
    <property type="match status" value="1"/>
</dbReference>
<accession>A0A515EL94</accession>
<evidence type="ECO:0000313" key="3">
    <source>
        <dbReference type="EMBL" id="QDL53426.1"/>
    </source>
</evidence>
<dbReference type="InterPro" id="IPR019223">
    <property type="entry name" value="DUF2147"/>
</dbReference>
<evidence type="ECO:0000313" key="4">
    <source>
        <dbReference type="Proteomes" id="UP000317365"/>
    </source>
</evidence>
<dbReference type="RefSeq" id="WP_142809298.1">
    <property type="nucleotide sequence ID" value="NZ_CP036282.1"/>
</dbReference>
<feature type="domain" description="DUF2147" evidence="2">
    <location>
        <begin position="25"/>
        <end position="142"/>
    </location>
</feature>
<feature type="signal peptide" evidence="1">
    <location>
        <begin position="1"/>
        <end position="19"/>
    </location>
</feature>
<reference evidence="4" key="2">
    <citation type="journal article" date="2020" name="Int. J. Syst. Evol. Microbiol.">
        <title>Genomic insights into a novel species Rhodoferax aquaticus sp. nov., isolated from freshwater.</title>
        <authorList>
            <person name="Li T."/>
            <person name="Zhuo Y."/>
            <person name="Jin C.Z."/>
            <person name="Wu X."/>
            <person name="Ko S.R."/>
            <person name="Jin F.J."/>
            <person name="Ahn C.Y."/>
            <person name="Oh H.M."/>
            <person name="Lee H.G."/>
            <person name="Jin L."/>
        </authorList>
    </citation>
    <scope>NUCLEOTIDE SEQUENCE [LARGE SCALE GENOMIC DNA]</scope>
    <source>
        <strain evidence="4">Gr-4</strain>
    </source>
</reference>
<organism evidence="3 4">
    <name type="scientific">Rhodoferax aquaticus</name>
    <dbReference type="NCBI Taxonomy" id="2527691"/>
    <lineage>
        <taxon>Bacteria</taxon>
        <taxon>Pseudomonadati</taxon>
        <taxon>Pseudomonadota</taxon>
        <taxon>Betaproteobacteria</taxon>
        <taxon>Burkholderiales</taxon>
        <taxon>Comamonadaceae</taxon>
        <taxon>Rhodoferax</taxon>
    </lineage>
</organism>
<proteinExistence type="predicted"/>
<dbReference type="KEGG" id="rhg:EXZ61_04115"/>
<dbReference type="Gene3D" id="2.40.128.520">
    <property type="match status" value="1"/>
</dbReference>
<protein>
    <submittedName>
        <fullName evidence="3">DUF2147 domain-containing protein</fullName>
    </submittedName>
</protein>
<dbReference type="Pfam" id="PF09917">
    <property type="entry name" value="DUF2147"/>
    <property type="match status" value="1"/>
</dbReference>
<dbReference type="PANTHER" id="PTHR36919">
    <property type="entry name" value="BLR1215 PROTEIN"/>
    <property type="match status" value="1"/>
</dbReference>
<name>A0A515EL94_9BURK</name>
<keyword evidence="4" id="KW-1185">Reference proteome</keyword>
<keyword evidence="1" id="KW-0732">Signal</keyword>
<dbReference type="Proteomes" id="UP000317365">
    <property type="component" value="Chromosome"/>
</dbReference>
<gene>
    <name evidence="3" type="ORF">EXZ61_04115</name>
</gene>
<evidence type="ECO:0000259" key="2">
    <source>
        <dbReference type="Pfam" id="PF09917"/>
    </source>
</evidence>
<reference evidence="4" key="1">
    <citation type="submission" date="2019-02" db="EMBL/GenBank/DDBJ databases">
        <title>Complete genome sequence of Rhodoferax sp. Gr-4.</title>
        <authorList>
            <person name="Jin L."/>
        </authorList>
    </citation>
    <scope>NUCLEOTIDE SEQUENCE [LARGE SCALE GENOMIC DNA]</scope>
    <source>
        <strain evidence="4">Gr-4</strain>
    </source>
</reference>
<dbReference type="EMBL" id="CP036282">
    <property type="protein sequence ID" value="QDL53426.1"/>
    <property type="molecule type" value="Genomic_DNA"/>
</dbReference>